<sequence length="175" mass="20244">MKAALLMFAEYNRWANARILKGCEDLSPEEYHRDLGAYFRSIHGTLDHLLVADLIWMHRFTGLGDSFDSLDEVLTEDFPALKERRSHVDERILAFVQQLNEADIMRTILYRTIRKPLVMEQPLGSAMFHVFNHQTHHRGQAHTFLTMLGRKPEALDMIYFQRETGIGMAKNANAA</sequence>
<evidence type="ECO:0000313" key="5">
    <source>
        <dbReference type="Proteomes" id="UP000433101"/>
    </source>
</evidence>
<dbReference type="Proteomes" id="UP000433101">
    <property type="component" value="Unassembled WGS sequence"/>
</dbReference>
<dbReference type="PANTHER" id="PTHR37302:SF1">
    <property type="entry name" value="PROTEIN DINB"/>
    <property type="match status" value="1"/>
</dbReference>
<dbReference type="PANTHER" id="PTHR37302">
    <property type="entry name" value="SLR1116 PROTEIN"/>
    <property type="match status" value="1"/>
</dbReference>
<reference evidence="4 5" key="1">
    <citation type="submission" date="2019-12" db="EMBL/GenBank/DDBJ databases">
        <authorList>
            <person name="Li M."/>
        </authorList>
    </citation>
    <scope>NUCLEOTIDE SEQUENCE [LARGE SCALE GENOMIC DNA]</scope>
    <source>
        <strain evidence="4 5">GBMRC 2046</strain>
    </source>
</reference>
<comment type="similarity">
    <text evidence="1">Belongs to the DinB family.</text>
</comment>
<dbReference type="SUPFAM" id="SSF109854">
    <property type="entry name" value="DinB/YfiT-like putative metalloenzymes"/>
    <property type="match status" value="1"/>
</dbReference>
<evidence type="ECO:0000256" key="1">
    <source>
        <dbReference type="ARBA" id="ARBA00008635"/>
    </source>
</evidence>
<dbReference type="InterPro" id="IPR034660">
    <property type="entry name" value="DinB/YfiT-like"/>
</dbReference>
<dbReference type="Pfam" id="PF05163">
    <property type="entry name" value="DinB"/>
    <property type="match status" value="1"/>
</dbReference>
<proteinExistence type="inferred from homology"/>
<evidence type="ECO:0000313" key="4">
    <source>
        <dbReference type="EMBL" id="MXN64486.1"/>
    </source>
</evidence>
<evidence type="ECO:0000256" key="3">
    <source>
        <dbReference type="PIRSR" id="PIRSR607837-1"/>
    </source>
</evidence>
<keyword evidence="5" id="KW-1185">Reference proteome</keyword>
<feature type="binding site" evidence="3">
    <location>
        <position position="133"/>
    </location>
    <ligand>
        <name>a divalent metal cation</name>
        <dbReference type="ChEBI" id="CHEBI:60240"/>
    </ligand>
</feature>
<keyword evidence="2 3" id="KW-0479">Metal-binding</keyword>
<comment type="caution">
    <text evidence="4">The sequence shown here is derived from an EMBL/GenBank/DDBJ whole genome shotgun (WGS) entry which is preliminary data.</text>
</comment>
<accession>A0A7X3S768</accession>
<dbReference type="RefSeq" id="WP_160774701.1">
    <property type="nucleotide sequence ID" value="NZ_WUMV01000002.1"/>
</dbReference>
<feature type="binding site" evidence="3">
    <location>
        <position position="137"/>
    </location>
    <ligand>
        <name>a divalent metal cation</name>
        <dbReference type="ChEBI" id="CHEBI:60240"/>
    </ligand>
</feature>
<dbReference type="Gene3D" id="1.20.120.450">
    <property type="entry name" value="dinb family like domain"/>
    <property type="match status" value="1"/>
</dbReference>
<dbReference type="InterPro" id="IPR007837">
    <property type="entry name" value="DinB"/>
</dbReference>
<organism evidence="4 5">
    <name type="scientific">Stappia sediminis</name>
    <dbReference type="NCBI Taxonomy" id="2692190"/>
    <lineage>
        <taxon>Bacteria</taxon>
        <taxon>Pseudomonadati</taxon>
        <taxon>Pseudomonadota</taxon>
        <taxon>Alphaproteobacteria</taxon>
        <taxon>Hyphomicrobiales</taxon>
        <taxon>Stappiaceae</taxon>
        <taxon>Stappia</taxon>
    </lineage>
</organism>
<feature type="binding site" evidence="3">
    <location>
        <position position="48"/>
    </location>
    <ligand>
        <name>a divalent metal cation</name>
        <dbReference type="ChEBI" id="CHEBI:60240"/>
    </ligand>
</feature>
<gene>
    <name evidence="4" type="ORF">GR183_06180</name>
</gene>
<dbReference type="GO" id="GO:0046872">
    <property type="term" value="F:metal ion binding"/>
    <property type="evidence" value="ECO:0007669"/>
    <property type="project" value="UniProtKB-KW"/>
</dbReference>
<name>A0A7X3S768_9HYPH</name>
<dbReference type="EMBL" id="WUMV01000002">
    <property type="protein sequence ID" value="MXN64486.1"/>
    <property type="molecule type" value="Genomic_DNA"/>
</dbReference>
<evidence type="ECO:0000256" key="2">
    <source>
        <dbReference type="ARBA" id="ARBA00022723"/>
    </source>
</evidence>
<dbReference type="AlphaFoldDB" id="A0A7X3S768"/>
<protein>
    <submittedName>
        <fullName evidence="4">Damage-inducible protein DinB</fullName>
    </submittedName>
</protein>